<dbReference type="EnsemblBacteria" id="AAF10866">
    <property type="protein sequence ID" value="AAF10866"/>
    <property type="gene ID" value="DR_1288"/>
</dbReference>
<organism evidence="1 2">
    <name type="scientific">Deinococcus radiodurans (strain ATCC 13939 / DSM 20539 / JCM 16871 / CCUG 27074 / LMG 4051 / NBRC 15346 / NCIMB 9279 / VKM B-1422 / R1)</name>
    <dbReference type="NCBI Taxonomy" id="243230"/>
    <lineage>
        <taxon>Bacteria</taxon>
        <taxon>Thermotogati</taxon>
        <taxon>Deinococcota</taxon>
        <taxon>Deinococci</taxon>
        <taxon>Deinococcales</taxon>
        <taxon>Deinococcaceae</taxon>
        <taxon>Deinococcus</taxon>
    </lineage>
</organism>
<name>Q9RUU3_DEIRA</name>
<reference evidence="1 2" key="1">
    <citation type="journal article" date="1999" name="Science">
        <title>Genome sequence of the radioresistant bacterium Deinococcus radiodurans R1.</title>
        <authorList>
            <person name="White O."/>
            <person name="Eisen J.A."/>
            <person name="Heidelberg J.F."/>
            <person name="Hickey E.K."/>
            <person name="Peterson J.D."/>
            <person name="Dodson R.J."/>
            <person name="Haft D.H."/>
            <person name="Gwinn M.L."/>
            <person name="Nelson W.C."/>
            <person name="Richardson D.L."/>
            <person name="Moffat K.S."/>
            <person name="Qin H."/>
            <person name="Jiang L."/>
            <person name="Pamphile W."/>
            <person name="Crosby M."/>
            <person name="Shen M."/>
            <person name="Vamathevan J.J."/>
            <person name="Lam P."/>
            <person name="McDonald L."/>
            <person name="Utterback T."/>
            <person name="Zalewski C."/>
            <person name="Makarova K.S."/>
            <person name="Aravind L."/>
            <person name="Daly M.J."/>
            <person name="Minton K.W."/>
            <person name="Fleischmann R.D."/>
            <person name="Ketchum K.A."/>
            <person name="Nelson K.E."/>
            <person name="Salzberg S."/>
            <person name="Smith H.O."/>
            <person name="Venter J.C."/>
            <person name="Fraser C.M."/>
        </authorList>
    </citation>
    <scope>NUCLEOTIDE SEQUENCE [LARGE SCALE GENOMIC DNA]</scope>
    <source>
        <strain evidence="2">ATCC 13939 / DSM 20539 / JCM 16871 / LMG 4051 / NBRC 15346 / NCIMB 9279 / R1 / VKM B-1422</strain>
    </source>
</reference>
<sequence>MRVALRVHGRDAAHLDFQANPLQFAALIGASFALEALKPAPNRRQAPATVQQRFDLAAMLGSPVFQQSDSDWALKKSGFRPFVEQVTEGKNGIMPPLAPVF</sequence>
<dbReference type="AlphaFoldDB" id="Q9RUU3"/>
<dbReference type="Proteomes" id="UP000002524">
    <property type="component" value="Chromosome 1"/>
</dbReference>
<proteinExistence type="predicted"/>
<gene>
    <name evidence="1" type="ordered locus">DR_1288</name>
</gene>
<dbReference type="HOGENOM" id="CLU_2286877_0_0_0"/>
<dbReference type="EMBL" id="AE000513">
    <property type="protein sequence ID" value="AAF10866.1"/>
    <property type="molecule type" value="Genomic_DNA"/>
</dbReference>
<dbReference type="STRING" id="243230.DR_1288"/>
<dbReference type="KEGG" id="dra:DR_1288"/>
<dbReference type="PIR" id="F75413">
    <property type="entry name" value="F75413"/>
</dbReference>
<accession>Q9RUU3</accession>
<evidence type="ECO:0000313" key="2">
    <source>
        <dbReference type="Proteomes" id="UP000002524"/>
    </source>
</evidence>
<dbReference type="InParanoid" id="Q9RUU3"/>
<protein>
    <submittedName>
        <fullName evidence="1">Uncharacterized protein</fullName>
    </submittedName>
</protein>
<keyword evidence="2" id="KW-1185">Reference proteome</keyword>
<dbReference type="PaxDb" id="243230-DR_1288"/>
<evidence type="ECO:0000313" key="1">
    <source>
        <dbReference type="EMBL" id="AAF10866.1"/>
    </source>
</evidence>